<reference evidence="1" key="1">
    <citation type="submission" date="2021-06" db="EMBL/GenBank/DDBJ databases">
        <authorList>
            <person name="Hodson N. C."/>
            <person name="Mongue J. A."/>
            <person name="Jaron S. K."/>
        </authorList>
    </citation>
    <scope>NUCLEOTIDE SEQUENCE</scope>
</reference>
<gene>
    <name evidence="1" type="ORF">AFUS01_LOCUS5766</name>
</gene>
<dbReference type="AlphaFoldDB" id="A0A8J2JCF5"/>
<sequence length="202" mass="23785">MEYLNQLDSIDSENVGESWIDILIHQFNFPEDPHLYECFDHLNLRIKNKKRAVGKREAERDSCTCSVPFLEDPFYWTSMFDIDDTKLVIVCSYPADWVETKVPDLWELNLAKHGVLLIRNYVSQRCRQNMQHSAWKVIADNLIQFIANNIPHACFVLVGEAQNEYPFLRKNAPNVLVHPRIPTSEKEEQDFFESFVEEFEED</sequence>
<evidence type="ECO:0000313" key="1">
    <source>
        <dbReference type="EMBL" id="CAG7716242.1"/>
    </source>
</evidence>
<keyword evidence="2" id="KW-1185">Reference proteome</keyword>
<comment type="caution">
    <text evidence="1">The sequence shown here is derived from an EMBL/GenBank/DDBJ whole genome shotgun (WGS) entry which is preliminary data.</text>
</comment>
<accession>A0A8J2JCF5</accession>
<name>A0A8J2JCF5_9HEXA</name>
<protein>
    <submittedName>
        <fullName evidence="1">Uncharacterized protein</fullName>
    </submittedName>
</protein>
<evidence type="ECO:0000313" key="2">
    <source>
        <dbReference type="Proteomes" id="UP000708208"/>
    </source>
</evidence>
<dbReference type="Proteomes" id="UP000708208">
    <property type="component" value="Unassembled WGS sequence"/>
</dbReference>
<proteinExistence type="predicted"/>
<organism evidence="1 2">
    <name type="scientific">Allacma fusca</name>
    <dbReference type="NCBI Taxonomy" id="39272"/>
    <lineage>
        <taxon>Eukaryota</taxon>
        <taxon>Metazoa</taxon>
        <taxon>Ecdysozoa</taxon>
        <taxon>Arthropoda</taxon>
        <taxon>Hexapoda</taxon>
        <taxon>Collembola</taxon>
        <taxon>Symphypleona</taxon>
        <taxon>Sminthuridae</taxon>
        <taxon>Allacma</taxon>
    </lineage>
</organism>
<dbReference type="EMBL" id="CAJVCH010036986">
    <property type="protein sequence ID" value="CAG7716242.1"/>
    <property type="molecule type" value="Genomic_DNA"/>
</dbReference>